<dbReference type="EnsemblPlants" id="KQK11955">
    <property type="protein sequence ID" value="KQK11955"/>
    <property type="gene ID" value="BRADI_1g00625v3"/>
</dbReference>
<evidence type="ECO:0000313" key="1">
    <source>
        <dbReference type="EMBL" id="KQK11955.1"/>
    </source>
</evidence>
<dbReference type="InParanoid" id="A0A0Q3J1Y7"/>
<keyword evidence="3" id="KW-1185">Reference proteome</keyword>
<reference evidence="1" key="2">
    <citation type="submission" date="2017-06" db="EMBL/GenBank/DDBJ databases">
        <title>WGS assembly of Brachypodium distachyon.</title>
        <authorList>
            <consortium name="The International Brachypodium Initiative"/>
            <person name="Lucas S."/>
            <person name="Harmon-Smith M."/>
            <person name="Lail K."/>
            <person name="Tice H."/>
            <person name="Grimwood J."/>
            <person name="Bruce D."/>
            <person name="Barry K."/>
            <person name="Shu S."/>
            <person name="Lindquist E."/>
            <person name="Wang M."/>
            <person name="Pitluck S."/>
            <person name="Vogel J.P."/>
            <person name="Garvin D.F."/>
            <person name="Mockler T.C."/>
            <person name="Schmutz J."/>
            <person name="Rokhsar D."/>
            <person name="Bevan M.W."/>
        </authorList>
    </citation>
    <scope>NUCLEOTIDE SEQUENCE</scope>
    <source>
        <strain evidence="1">Bd21</strain>
    </source>
</reference>
<reference evidence="1 2" key="1">
    <citation type="journal article" date="2010" name="Nature">
        <title>Genome sequencing and analysis of the model grass Brachypodium distachyon.</title>
        <authorList>
            <consortium name="International Brachypodium Initiative"/>
        </authorList>
    </citation>
    <scope>NUCLEOTIDE SEQUENCE [LARGE SCALE GENOMIC DNA]</scope>
    <source>
        <strain evidence="1 2">Bd21</strain>
    </source>
</reference>
<dbReference type="Proteomes" id="UP000008810">
    <property type="component" value="Chromosome 1"/>
</dbReference>
<organism evidence="1">
    <name type="scientific">Brachypodium distachyon</name>
    <name type="common">Purple false brome</name>
    <name type="synonym">Trachynia distachya</name>
    <dbReference type="NCBI Taxonomy" id="15368"/>
    <lineage>
        <taxon>Eukaryota</taxon>
        <taxon>Viridiplantae</taxon>
        <taxon>Streptophyta</taxon>
        <taxon>Embryophyta</taxon>
        <taxon>Tracheophyta</taxon>
        <taxon>Spermatophyta</taxon>
        <taxon>Magnoliopsida</taxon>
        <taxon>Liliopsida</taxon>
        <taxon>Poales</taxon>
        <taxon>Poaceae</taxon>
        <taxon>BOP clade</taxon>
        <taxon>Pooideae</taxon>
        <taxon>Stipodae</taxon>
        <taxon>Brachypodieae</taxon>
        <taxon>Brachypodium</taxon>
    </lineage>
</organism>
<gene>
    <name evidence="1" type="ORF">BRADI_1g00625v3</name>
</gene>
<evidence type="ECO:0000313" key="2">
    <source>
        <dbReference type="EnsemblPlants" id="KQK11955"/>
    </source>
</evidence>
<proteinExistence type="predicted"/>
<protein>
    <submittedName>
        <fullName evidence="1 2">Uncharacterized protein</fullName>
    </submittedName>
</protein>
<accession>A0A0Q3J1Y7</accession>
<evidence type="ECO:0000313" key="3">
    <source>
        <dbReference type="Proteomes" id="UP000008810"/>
    </source>
</evidence>
<reference evidence="2" key="3">
    <citation type="submission" date="2018-08" db="UniProtKB">
        <authorList>
            <consortium name="EnsemblPlants"/>
        </authorList>
    </citation>
    <scope>IDENTIFICATION</scope>
    <source>
        <strain evidence="2">cv. Bd21</strain>
    </source>
</reference>
<dbReference type="AlphaFoldDB" id="A0A0Q3J1Y7"/>
<dbReference type="EMBL" id="CM000880">
    <property type="protein sequence ID" value="KQK11955.1"/>
    <property type="molecule type" value="Genomic_DNA"/>
</dbReference>
<dbReference type="Gramene" id="KQK11955">
    <property type="protein sequence ID" value="KQK11955"/>
    <property type="gene ID" value="BRADI_1g00625v3"/>
</dbReference>
<name>A0A0Q3J1Y7_BRADI</name>
<sequence length="77" mass="8597">MSCNRDHHHHPPRTLLPTTMAAVNSMVFSSRMGEAGVQPRPSCAPAMRVWYVDGWFPYRPCYVDVLPAGKLSSSSSY</sequence>